<dbReference type="InterPro" id="IPR024026">
    <property type="entry name" value="3'-RNA_MeTfrase_Hen1_bac"/>
</dbReference>
<keyword evidence="10" id="KW-0943">RNA-mediated gene silencing</keyword>
<keyword evidence="5 14" id="KW-0808">Transferase</keyword>
<dbReference type="InterPro" id="IPR024740">
    <property type="entry name" value="Hen1_N"/>
</dbReference>
<keyword evidence="9" id="KW-0694">RNA-binding</keyword>
<dbReference type="InterPro" id="IPR038546">
    <property type="entry name" value="Hen1_N_sf"/>
</dbReference>
<reference evidence="15" key="1">
    <citation type="submission" date="2016-10" db="EMBL/GenBank/DDBJ databases">
        <authorList>
            <person name="Varghese N."/>
            <person name="Submissions S."/>
        </authorList>
    </citation>
    <scope>NUCLEOTIDE SEQUENCE [LARGE SCALE GENOMIC DNA]</scope>
    <source>
        <strain evidence="15">CGMCC 1.11012</strain>
    </source>
</reference>
<evidence type="ECO:0000256" key="8">
    <source>
        <dbReference type="ARBA" id="ARBA00022842"/>
    </source>
</evidence>
<keyword evidence="4 14" id="KW-0489">Methyltransferase</keyword>
<keyword evidence="6" id="KW-0949">S-adenosyl-L-methionine</keyword>
<dbReference type="PANTHER" id="PTHR21404">
    <property type="entry name" value="HEN1"/>
    <property type="match status" value="1"/>
</dbReference>
<keyword evidence="15" id="KW-1185">Reference proteome</keyword>
<evidence type="ECO:0000256" key="11">
    <source>
        <dbReference type="ARBA" id="ARBA00035025"/>
    </source>
</evidence>
<organism evidence="14 15">
    <name type="scientific">Paenibacillus typhae</name>
    <dbReference type="NCBI Taxonomy" id="1174501"/>
    <lineage>
        <taxon>Bacteria</taxon>
        <taxon>Bacillati</taxon>
        <taxon>Bacillota</taxon>
        <taxon>Bacilli</taxon>
        <taxon>Bacillales</taxon>
        <taxon>Paenibacillaceae</taxon>
        <taxon>Paenibacillus</taxon>
    </lineage>
</organism>
<name>A0A1G9A365_9BACL</name>
<dbReference type="Proteomes" id="UP000199050">
    <property type="component" value="Unassembled WGS sequence"/>
</dbReference>
<evidence type="ECO:0000256" key="10">
    <source>
        <dbReference type="ARBA" id="ARBA00023158"/>
    </source>
</evidence>
<dbReference type="InterPro" id="IPR029063">
    <property type="entry name" value="SAM-dependent_MTases_sf"/>
</dbReference>
<dbReference type="GO" id="GO:0005737">
    <property type="term" value="C:cytoplasm"/>
    <property type="evidence" value="ECO:0007669"/>
    <property type="project" value="TreeGrafter"/>
</dbReference>
<dbReference type="AlphaFoldDB" id="A0A1G9A365"/>
<dbReference type="NCBIfam" id="TIGR04074">
    <property type="entry name" value="bacter_Hen1"/>
    <property type="match status" value="1"/>
</dbReference>
<protein>
    <recommendedName>
        <fullName evidence="3">Small RNA 2'-O-methyltransferase</fullName>
        <ecNumber evidence="11">2.1.1.386</ecNumber>
    </recommendedName>
</protein>
<dbReference type="GO" id="GO:0030422">
    <property type="term" value="P:siRNA processing"/>
    <property type="evidence" value="ECO:0007669"/>
    <property type="project" value="TreeGrafter"/>
</dbReference>
<evidence type="ECO:0000256" key="5">
    <source>
        <dbReference type="ARBA" id="ARBA00022679"/>
    </source>
</evidence>
<evidence type="ECO:0000256" key="6">
    <source>
        <dbReference type="ARBA" id="ARBA00022691"/>
    </source>
</evidence>
<comment type="similarity">
    <text evidence="2">Belongs to the methyltransferase superfamily. HEN1 family.</text>
</comment>
<dbReference type="Gene3D" id="3.30.1610.20">
    <property type="entry name" value="Hen1, N-terminal domain"/>
    <property type="match status" value="1"/>
</dbReference>
<evidence type="ECO:0000256" key="2">
    <source>
        <dbReference type="ARBA" id="ARBA00009026"/>
    </source>
</evidence>
<evidence type="ECO:0000256" key="3">
    <source>
        <dbReference type="ARBA" id="ARBA00021330"/>
    </source>
</evidence>
<comment type="catalytic activity">
    <reaction evidence="12">
        <text>small RNA 3'-end nucleotide + S-adenosyl-L-methionine = small RNA 3'-end 2'-O-methylnucleotide + S-adenosyl-L-homocysteine + H(+)</text>
        <dbReference type="Rhea" id="RHEA:37887"/>
        <dbReference type="Rhea" id="RHEA-COMP:10415"/>
        <dbReference type="Rhea" id="RHEA-COMP:10416"/>
        <dbReference type="ChEBI" id="CHEBI:15378"/>
        <dbReference type="ChEBI" id="CHEBI:57856"/>
        <dbReference type="ChEBI" id="CHEBI:59789"/>
        <dbReference type="ChEBI" id="CHEBI:74896"/>
        <dbReference type="ChEBI" id="CHEBI:74898"/>
        <dbReference type="EC" id="2.1.1.386"/>
    </reaction>
</comment>
<evidence type="ECO:0000313" key="15">
    <source>
        <dbReference type="Proteomes" id="UP000199050"/>
    </source>
</evidence>
<evidence type="ECO:0000313" key="14">
    <source>
        <dbReference type="EMBL" id="SDK21294.1"/>
    </source>
</evidence>
<dbReference type="STRING" id="1174501.SAMN05216192_1356"/>
<dbReference type="GO" id="GO:0046872">
    <property type="term" value="F:metal ion binding"/>
    <property type="evidence" value="ECO:0007669"/>
    <property type="project" value="UniProtKB-KW"/>
</dbReference>
<evidence type="ECO:0000256" key="1">
    <source>
        <dbReference type="ARBA" id="ARBA00001946"/>
    </source>
</evidence>
<dbReference type="OrthoDB" id="626362at2"/>
<feature type="domain" description="Hen1 N-terminal" evidence="13">
    <location>
        <begin position="1"/>
        <end position="228"/>
    </location>
</feature>
<dbReference type="GO" id="GO:0090486">
    <property type="term" value="F:small RNA 2'-O-methyltransferase activity"/>
    <property type="evidence" value="ECO:0007669"/>
    <property type="project" value="UniProtKB-EC"/>
</dbReference>
<keyword evidence="8" id="KW-0460">Magnesium</keyword>
<dbReference type="EC" id="2.1.1.386" evidence="11"/>
<dbReference type="RefSeq" id="WP_090717482.1">
    <property type="nucleotide sequence ID" value="NZ_CBCSKY010000039.1"/>
</dbReference>
<dbReference type="InterPro" id="IPR026610">
    <property type="entry name" value="Hen1"/>
</dbReference>
<dbReference type="Gene3D" id="3.40.50.150">
    <property type="entry name" value="Vaccinia Virus protein VP39"/>
    <property type="match status" value="1"/>
</dbReference>
<dbReference type="GO" id="GO:0003723">
    <property type="term" value="F:RNA binding"/>
    <property type="evidence" value="ECO:0007669"/>
    <property type="project" value="UniProtKB-KW"/>
</dbReference>
<dbReference type="PANTHER" id="PTHR21404:SF3">
    <property type="entry name" value="SMALL RNA 2'-O-METHYLTRANSFERASE"/>
    <property type="match status" value="1"/>
</dbReference>
<proteinExistence type="inferred from homology"/>
<dbReference type="EMBL" id="FNDX01000035">
    <property type="protein sequence ID" value="SDK21294.1"/>
    <property type="molecule type" value="Genomic_DNA"/>
</dbReference>
<dbReference type="GO" id="GO:0001510">
    <property type="term" value="P:RNA methylation"/>
    <property type="evidence" value="ECO:0007669"/>
    <property type="project" value="InterPro"/>
</dbReference>
<evidence type="ECO:0000256" key="7">
    <source>
        <dbReference type="ARBA" id="ARBA00022723"/>
    </source>
</evidence>
<accession>A0A1G9A365</accession>
<evidence type="ECO:0000256" key="4">
    <source>
        <dbReference type="ARBA" id="ARBA00022603"/>
    </source>
</evidence>
<dbReference type="Pfam" id="PF13489">
    <property type="entry name" value="Methyltransf_23"/>
    <property type="match status" value="1"/>
</dbReference>
<evidence type="ECO:0000256" key="9">
    <source>
        <dbReference type="ARBA" id="ARBA00022884"/>
    </source>
</evidence>
<sequence length="481" mass="53440">MHLIIRATGAGAGMLSHLLAKNPNNLYDRTEKEARVRIVFTASSEEVTEAVIYVTPDPVELVKGDSQAHNDITQYINDREFVTSSLFCTYIRAALGTALNGKPKEAYVHWVKEPLELALSFGPVASNLPDHTVEELFGALGYEVSLERGDAEYTFALKARSSARYIRLKGKQTLQTALQQLFVLIPALDDYKHYYISDDEVDKIRRYGAGWLEQHPQRALILKRTLRFGGAIRQYEEMAAKELRTAGGGPGAPADIPVLEESAPGGSAEPPGVQEAPKVRLNDLRYEAIARTVGELDERASIVDFGSGEGKLSARLSSVPGVREIRAVEPSAASQLRAMERFAKLEGRTGTVVPEPVTGSLFYFDESLRGRDVMILCEVIEHIDEHRLDRVMDTIFGQYGPKTLIVTTPNKDYNTVYGMEQEEIRHGDHRFEWGREAFSAWCSRWTGAFPYAAEITGIGEGSAEYGYPTQMAVFTRGEQLQ</sequence>
<dbReference type="SUPFAM" id="SSF53335">
    <property type="entry name" value="S-adenosyl-L-methionine-dependent methyltransferases"/>
    <property type="match status" value="1"/>
</dbReference>
<evidence type="ECO:0000259" key="13">
    <source>
        <dbReference type="Pfam" id="PF12623"/>
    </source>
</evidence>
<evidence type="ECO:0000256" key="12">
    <source>
        <dbReference type="ARBA" id="ARBA00048418"/>
    </source>
</evidence>
<dbReference type="Pfam" id="PF12623">
    <property type="entry name" value="Hen1_L"/>
    <property type="match status" value="1"/>
</dbReference>
<gene>
    <name evidence="14" type="ORF">SAMN05216192_1356</name>
</gene>
<comment type="cofactor">
    <cofactor evidence="1">
        <name>Mg(2+)</name>
        <dbReference type="ChEBI" id="CHEBI:18420"/>
    </cofactor>
</comment>
<keyword evidence="7" id="KW-0479">Metal-binding</keyword>